<evidence type="ECO:0000256" key="3">
    <source>
        <dbReference type="PROSITE-ProRule" id="PRU00339"/>
    </source>
</evidence>
<dbReference type="SMART" id="SM00028">
    <property type="entry name" value="TPR"/>
    <property type="match status" value="3"/>
</dbReference>
<protein>
    <submittedName>
        <fullName evidence="5">Uncharacterized protein</fullName>
    </submittedName>
</protein>
<dbReference type="InterPro" id="IPR013105">
    <property type="entry name" value="TPR_2"/>
</dbReference>
<proteinExistence type="predicted"/>
<reference evidence="5 6" key="1">
    <citation type="submission" date="2018-06" db="EMBL/GenBank/DDBJ databases">
        <title>Complete genome of Desulfovibrio marinus P48SEP.</title>
        <authorList>
            <person name="Crispim J.S."/>
            <person name="Vidigal P.M.P."/>
            <person name="Silva L.C.F."/>
            <person name="Araujo L.C."/>
            <person name="Laguardia C.N."/>
            <person name="Dias R.S."/>
            <person name="Sousa M.P."/>
            <person name="Paula S.O."/>
            <person name="Silva C."/>
        </authorList>
    </citation>
    <scope>NUCLEOTIDE SEQUENCE [LARGE SCALE GENOMIC DNA]</scope>
    <source>
        <strain evidence="5 6">P48SEP</strain>
    </source>
</reference>
<evidence type="ECO:0000256" key="1">
    <source>
        <dbReference type="ARBA" id="ARBA00022737"/>
    </source>
</evidence>
<dbReference type="InterPro" id="IPR019734">
    <property type="entry name" value="TPR_rpt"/>
</dbReference>
<dbReference type="PROSITE" id="PS50005">
    <property type="entry name" value="TPR"/>
    <property type="match status" value="1"/>
</dbReference>
<dbReference type="EMBL" id="QMIF01000014">
    <property type="protein sequence ID" value="TVM31678.1"/>
    <property type="molecule type" value="Genomic_DNA"/>
</dbReference>
<dbReference type="AlphaFoldDB" id="A0A6P1ZC10"/>
<dbReference type="InterPro" id="IPR011990">
    <property type="entry name" value="TPR-like_helical_dom_sf"/>
</dbReference>
<evidence type="ECO:0000313" key="6">
    <source>
        <dbReference type="Proteomes" id="UP000434052"/>
    </source>
</evidence>
<gene>
    <name evidence="5" type="ORF">DQK91_17200</name>
</gene>
<dbReference type="Proteomes" id="UP000434052">
    <property type="component" value="Unassembled WGS sequence"/>
</dbReference>
<name>A0A6P1ZC10_9BACT</name>
<dbReference type="SUPFAM" id="SSF48452">
    <property type="entry name" value="TPR-like"/>
    <property type="match status" value="1"/>
</dbReference>
<sequence>MVDDNDLKPGGAGKESGTLKGIYSTKEKATLGVGMTSRVTHRKRYWAVWEPEPGDDAFLVQSLNQNLIPTGSKRRVTAMEFKERFRLEPDFFVDVNAEHVRHLWELQKKEPAKAEPEPDRGAEDNRRTIFDREDRRRPPRKEEPPRKVEPEEPPRRKEREEPARKERFEEPLLEDIGEPTPQPLTRDQMRAIEAERNARAGFGLGMSHLKRGNMDKAHELLRRVAVEEGDYVPEHKHMFNEFGVGLRKNQMLDLALLHMRRALSLAPHDEHIYHNMARLYYEKGDKDMARKHLEKSLQINPDFKESRQFLDYLDKHPARRKKKLRFKI</sequence>
<feature type="region of interest" description="Disordered" evidence="4">
    <location>
        <begin position="109"/>
        <end position="185"/>
    </location>
</feature>
<keyword evidence="2 3" id="KW-0802">TPR repeat</keyword>
<evidence type="ECO:0000256" key="4">
    <source>
        <dbReference type="SAM" id="MobiDB-lite"/>
    </source>
</evidence>
<organism evidence="5 6">
    <name type="scientific">Oceanidesulfovibrio marinus</name>
    <dbReference type="NCBI Taxonomy" id="370038"/>
    <lineage>
        <taxon>Bacteria</taxon>
        <taxon>Pseudomonadati</taxon>
        <taxon>Thermodesulfobacteriota</taxon>
        <taxon>Desulfovibrionia</taxon>
        <taxon>Desulfovibrionales</taxon>
        <taxon>Desulfovibrionaceae</taxon>
        <taxon>Oceanidesulfovibrio</taxon>
    </lineage>
</organism>
<dbReference type="PROSITE" id="PS50293">
    <property type="entry name" value="TPR_REGION"/>
    <property type="match status" value="1"/>
</dbReference>
<feature type="repeat" description="TPR" evidence="3">
    <location>
        <begin position="270"/>
        <end position="303"/>
    </location>
</feature>
<dbReference type="Pfam" id="PF07719">
    <property type="entry name" value="TPR_2"/>
    <property type="match status" value="1"/>
</dbReference>
<accession>A0A6P1ZC10</accession>
<evidence type="ECO:0000256" key="2">
    <source>
        <dbReference type="ARBA" id="ARBA00022803"/>
    </source>
</evidence>
<evidence type="ECO:0000313" key="5">
    <source>
        <dbReference type="EMBL" id="TVM31678.1"/>
    </source>
</evidence>
<dbReference type="Gene3D" id="1.25.40.10">
    <property type="entry name" value="Tetratricopeptide repeat domain"/>
    <property type="match status" value="1"/>
</dbReference>
<keyword evidence="1" id="KW-0677">Repeat</keyword>
<comment type="caution">
    <text evidence="5">The sequence shown here is derived from an EMBL/GenBank/DDBJ whole genome shotgun (WGS) entry which is preliminary data.</text>
</comment>
<feature type="compositionally biased region" description="Basic and acidic residues" evidence="4">
    <location>
        <begin position="109"/>
        <end position="170"/>
    </location>
</feature>
<dbReference type="OrthoDB" id="5469953at2"/>